<evidence type="ECO:0000313" key="3">
    <source>
        <dbReference type="EMBL" id="TGE38034.1"/>
    </source>
</evidence>
<accession>A0A4Z0R652</accession>
<dbReference type="InterPro" id="IPR005797">
    <property type="entry name" value="Cyt_b/b6_N"/>
</dbReference>
<dbReference type="SUPFAM" id="SSF81342">
    <property type="entry name" value="Transmembrane di-heme cytochromes"/>
    <property type="match status" value="1"/>
</dbReference>
<feature type="domain" description="Cytochrome b/b6 N-terminal region profile" evidence="2">
    <location>
        <begin position="1"/>
        <end position="207"/>
    </location>
</feature>
<dbReference type="PANTHER" id="PTHR19271">
    <property type="entry name" value="CYTOCHROME B"/>
    <property type="match status" value="1"/>
</dbReference>
<comment type="caution">
    <text evidence="3">The sequence shown here is derived from an EMBL/GenBank/DDBJ whole genome shotgun (WGS) entry which is preliminary data.</text>
</comment>
<proteinExistence type="predicted"/>
<dbReference type="Gene3D" id="1.20.810.10">
    <property type="entry name" value="Cytochrome Bc1 Complex, Chain C"/>
    <property type="match status" value="1"/>
</dbReference>
<dbReference type="InterPro" id="IPR027387">
    <property type="entry name" value="Cytb/b6-like_sf"/>
</dbReference>
<dbReference type="GO" id="GO:0016020">
    <property type="term" value="C:membrane"/>
    <property type="evidence" value="ECO:0007669"/>
    <property type="project" value="InterPro"/>
</dbReference>
<dbReference type="AlphaFoldDB" id="A0A4Z0R652"/>
<dbReference type="OrthoDB" id="9804503at2"/>
<dbReference type="Proteomes" id="UP000298460">
    <property type="component" value="Unassembled WGS sequence"/>
</dbReference>
<organism evidence="3 4">
    <name type="scientific">Desulfosporosinus fructosivorans</name>
    <dbReference type="NCBI Taxonomy" id="2018669"/>
    <lineage>
        <taxon>Bacteria</taxon>
        <taxon>Bacillati</taxon>
        <taxon>Bacillota</taxon>
        <taxon>Clostridia</taxon>
        <taxon>Eubacteriales</taxon>
        <taxon>Desulfitobacteriaceae</taxon>
        <taxon>Desulfosporosinus</taxon>
    </lineage>
</organism>
<dbReference type="EMBL" id="SPQQ01000003">
    <property type="protein sequence ID" value="TGE38034.1"/>
    <property type="molecule type" value="Genomic_DNA"/>
</dbReference>
<keyword evidence="1" id="KW-0812">Transmembrane</keyword>
<feature type="transmembrane region" description="Helical" evidence="1">
    <location>
        <begin position="78"/>
        <end position="99"/>
    </location>
</feature>
<dbReference type="InterPro" id="IPR016174">
    <property type="entry name" value="Di-haem_cyt_TM"/>
</dbReference>
<feature type="transmembrane region" description="Helical" evidence="1">
    <location>
        <begin position="176"/>
        <end position="196"/>
    </location>
</feature>
<evidence type="ECO:0000259" key="2">
    <source>
        <dbReference type="PROSITE" id="PS51002"/>
    </source>
</evidence>
<dbReference type="GO" id="GO:0009055">
    <property type="term" value="F:electron transfer activity"/>
    <property type="evidence" value="ECO:0007669"/>
    <property type="project" value="InterPro"/>
</dbReference>
<name>A0A4Z0R652_9FIRM</name>
<feature type="transmembrane region" description="Helical" evidence="1">
    <location>
        <begin position="28"/>
        <end position="52"/>
    </location>
</feature>
<dbReference type="PROSITE" id="PS51002">
    <property type="entry name" value="CYTB_NTER"/>
    <property type="match status" value="1"/>
</dbReference>
<keyword evidence="4" id="KW-1185">Reference proteome</keyword>
<dbReference type="RefSeq" id="WP_135546017.1">
    <property type="nucleotide sequence ID" value="NZ_SPQQ01000003.1"/>
</dbReference>
<keyword evidence="1" id="KW-1133">Transmembrane helix</keyword>
<dbReference type="PANTHER" id="PTHR19271:SF16">
    <property type="entry name" value="CYTOCHROME B"/>
    <property type="match status" value="1"/>
</dbReference>
<protein>
    <submittedName>
        <fullName evidence="3">Cytochrome bc complex cytochrome b subunit</fullName>
    </submittedName>
</protein>
<evidence type="ECO:0000256" key="1">
    <source>
        <dbReference type="SAM" id="Phobius"/>
    </source>
</evidence>
<dbReference type="GO" id="GO:0022904">
    <property type="term" value="P:respiratory electron transport chain"/>
    <property type="evidence" value="ECO:0007669"/>
    <property type="project" value="InterPro"/>
</dbReference>
<evidence type="ECO:0000313" key="4">
    <source>
        <dbReference type="Proteomes" id="UP000298460"/>
    </source>
</evidence>
<keyword evidence="1" id="KW-0472">Membrane</keyword>
<reference evidence="3 4" key="1">
    <citation type="submission" date="2019-03" db="EMBL/GenBank/DDBJ databases">
        <title>Draft Genome Sequence of Desulfosporosinus fructosivorans Strain 63.6F, Isolated from Marine Sediment in the Baltic Sea.</title>
        <authorList>
            <person name="Hausmann B."/>
            <person name="Vandieken V."/>
            <person name="Pjevac P."/>
            <person name="Schreck K."/>
            <person name="Herbold C.W."/>
            <person name="Loy A."/>
        </authorList>
    </citation>
    <scope>NUCLEOTIDE SEQUENCE [LARGE SCALE GENOMIC DNA]</scope>
    <source>
        <strain evidence="3 4">63.6F</strain>
    </source>
</reference>
<dbReference type="Pfam" id="PF13631">
    <property type="entry name" value="Cytochrom_B_N_2"/>
    <property type="match status" value="1"/>
</dbReference>
<sequence length="207" mass="22731">MGKHEDSFAGHIRPRQIRAGALRLRATFCLGGFSFLAFIVLTITGMLLLFYYQPGDSAFASLSELDSALPYGGLIRSLHFWAGQLMVITVFLHMVRVVWSRAYRPIRELNWITGVVLFGLTVMLDYSGYLLRGGQESGAAATVGQALITSLPGGKALATVFFGQPTPLNGSTLSMFVWHVFILAGAAGFLQMFHFWRVRRGGGVRPL</sequence>
<feature type="transmembrane region" description="Helical" evidence="1">
    <location>
        <begin position="111"/>
        <end position="131"/>
    </location>
</feature>
<dbReference type="GO" id="GO:0016491">
    <property type="term" value="F:oxidoreductase activity"/>
    <property type="evidence" value="ECO:0007669"/>
    <property type="project" value="InterPro"/>
</dbReference>
<gene>
    <name evidence="3" type="ORF">E4K67_08570</name>
</gene>